<dbReference type="RefSeq" id="XP_002949601.1">
    <property type="nucleotide sequence ID" value="XM_002949555.1"/>
</dbReference>
<evidence type="ECO:0000256" key="1">
    <source>
        <dbReference type="SAM" id="MobiDB-lite"/>
    </source>
</evidence>
<reference evidence="2 3" key="1">
    <citation type="journal article" date="2010" name="Science">
        <title>Genomic analysis of organismal complexity in the multicellular green alga Volvox carteri.</title>
        <authorList>
            <person name="Prochnik S.E."/>
            <person name="Umen J."/>
            <person name="Nedelcu A.M."/>
            <person name="Hallmann A."/>
            <person name="Miller S.M."/>
            <person name="Nishii I."/>
            <person name="Ferris P."/>
            <person name="Kuo A."/>
            <person name="Mitros T."/>
            <person name="Fritz-Laylin L.K."/>
            <person name="Hellsten U."/>
            <person name="Chapman J."/>
            <person name="Simakov O."/>
            <person name="Rensing S.A."/>
            <person name="Terry A."/>
            <person name="Pangilinan J."/>
            <person name="Kapitonov V."/>
            <person name="Jurka J."/>
            <person name="Salamov A."/>
            <person name="Shapiro H."/>
            <person name="Schmutz J."/>
            <person name="Grimwood J."/>
            <person name="Lindquist E."/>
            <person name="Lucas S."/>
            <person name="Grigoriev I.V."/>
            <person name="Schmitt R."/>
            <person name="Kirk D."/>
            <person name="Rokhsar D.S."/>
        </authorList>
    </citation>
    <scope>NUCLEOTIDE SEQUENCE [LARGE SCALE GENOMIC DNA]</scope>
    <source>
        <strain evidence="3">f. Nagariensis / Eve</strain>
    </source>
</reference>
<keyword evidence="3" id="KW-1185">Reference proteome</keyword>
<proteinExistence type="predicted"/>
<gene>
    <name evidence="2" type="ORF">VOLCADRAFT_104360</name>
</gene>
<feature type="compositionally biased region" description="Gly residues" evidence="1">
    <location>
        <begin position="275"/>
        <end position="298"/>
    </location>
</feature>
<dbReference type="AlphaFoldDB" id="D8TT84"/>
<accession>D8TT84</accession>
<feature type="region of interest" description="Disordered" evidence="1">
    <location>
        <begin position="38"/>
        <end position="96"/>
    </location>
</feature>
<evidence type="ECO:0000313" key="3">
    <source>
        <dbReference type="Proteomes" id="UP000001058"/>
    </source>
</evidence>
<name>D8TT84_VOLCA</name>
<dbReference type="InParanoid" id="D8TT84"/>
<dbReference type="EMBL" id="GL378336">
    <property type="protein sequence ID" value="EFJ49153.1"/>
    <property type="molecule type" value="Genomic_DNA"/>
</dbReference>
<feature type="region of interest" description="Disordered" evidence="1">
    <location>
        <begin position="275"/>
        <end position="315"/>
    </location>
</feature>
<feature type="region of interest" description="Disordered" evidence="1">
    <location>
        <begin position="127"/>
        <end position="150"/>
    </location>
</feature>
<dbReference type="GeneID" id="9618772"/>
<feature type="compositionally biased region" description="Low complexity" evidence="1">
    <location>
        <begin position="78"/>
        <end position="96"/>
    </location>
</feature>
<feature type="compositionally biased region" description="Low complexity" evidence="1">
    <location>
        <begin position="57"/>
        <end position="71"/>
    </location>
</feature>
<evidence type="ECO:0000313" key="2">
    <source>
        <dbReference type="EMBL" id="EFJ49153.1"/>
    </source>
</evidence>
<sequence length="518" mass="54875">MVMIVSTSHKTLRGGCHGYKEQVELTAASTADSATQDIMPGAHDDELASDFDSGRRSVAASGDGSSPSSPATVPPQPAASTAASGDGSSPSSPATALLQPAASSVCSQAPTAPTACREATATVAPLPPLPFHGGTANDDTQPPGYNASELPGHLLHPTAFVHFSEFGWVQKLTSCAVVDSQLKNLFSTGEVAVSQDQIQAADDGDAFVSEDNDNELCADIVYTTTDTEIHPRLGQIKRLDLHVLSEGHLIRVLTSPPMLAVCSIILHKAYSAAGSSGGGLEQQPRGGGSGGAYGGGGQHQQQGLHEGDGDVEGGPIDGDAAAVDVFMDYDDDGDDPLPQFEKLPLPKVDVPGVQGGTVNYPHPVIVGPDYVVEKHAPFYWGLYKLTEELYATFSSYVDREGLPKADYDITKKETKTLIHLPLHDFLGELLGPDNLLGAVPSFLQSMWMPDTLLMLHKFRTVVEIQVHLTQHRAEYEARRNLMLQMKGPLVAVGATWRMSIDACRGEVGCCTAEWGITV</sequence>
<protein>
    <submittedName>
        <fullName evidence="2">Uncharacterized protein</fullName>
    </submittedName>
</protein>
<dbReference type="KEGG" id="vcn:VOLCADRAFT_104360"/>
<organism evidence="3">
    <name type="scientific">Volvox carteri f. nagariensis</name>
    <dbReference type="NCBI Taxonomy" id="3068"/>
    <lineage>
        <taxon>Eukaryota</taxon>
        <taxon>Viridiplantae</taxon>
        <taxon>Chlorophyta</taxon>
        <taxon>core chlorophytes</taxon>
        <taxon>Chlorophyceae</taxon>
        <taxon>CS clade</taxon>
        <taxon>Chlamydomonadales</taxon>
        <taxon>Volvocaceae</taxon>
        <taxon>Volvox</taxon>
    </lineage>
</organism>
<dbReference type="Proteomes" id="UP000001058">
    <property type="component" value="Unassembled WGS sequence"/>
</dbReference>